<evidence type="ECO:0000256" key="2">
    <source>
        <dbReference type="HAMAP-Rule" id="MF_00758"/>
    </source>
</evidence>
<protein>
    <recommendedName>
        <fullName evidence="2">UPF0301 protein DNFV4_03294</fullName>
    </recommendedName>
</protein>
<dbReference type="InterPro" id="IPR003774">
    <property type="entry name" value="AlgH-like"/>
</dbReference>
<dbReference type="GO" id="GO:0005829">
    <property type="term" value="C:cytosol"/>
    <property type="evidence" value="ECO:0007669"/>
    <property type="project" value="TreeGrafter"/>
</dbReference>
<dbReference type="Gene3D" id="3.40.1740.10">
    <property type="entry name" value="VC0467-like"/>
    <property type="match status" value="1"/>
</dbReference>
<gene>
    <name evidence="3" type="ORF">DNFV4_03294</name>
</gene>
<dbReference type="AlphaFoldDB" id="A0AA86N1D4"/>
<accession>A0AA86N1D4</accession>
<dbReference type="EMBL" id="OX365700">
    <property type="protein sequence ID" value="CAI4032864.1"/>
    <property type="molecule type" value="Genomic_DNA"/>
</dbReference>
<dbReference type="SUPFAM" id="SSF143456">
    <property type="entry name" value="VC0467-like"/>
    <property type="match status" value="1"/>
</dbReference>
<evidence type="ECO:0000313" key="4">
    <source>
        <dbReference type="Proteomes" id="UP001179121"/>
    </source>
</evidence>
<evidence type="ECO:0000313" key="3">
    <source>
        <dbReference type="EMBL" id="CAI4032864.1"/>
    </source>
</evidence>
<reference evidence="3" key="1">
    <citation type="submission" date="2022-10" db="EMBL/GenBank/DDBJ databases">
        <authorList>
            <person name="Koch H."/>
        </authorList>
    </citation>
    <scope>NUCLEOTIDE SEQUENCE</scope>
    <source>
        <strain evidence="3">DNF</strain>
    </source>
</reference>
<evidence type="ECO:0000256" key="1">
    <source>
        <dbReference type="ARBA" id="ARBA00009600"/>
    </source>
</evidence>
<comment type="similarity">
    <text evidence="1 2">Belongs to the UPF0301 (AlgH) family.</text>
</comment>
<sequence>MKELFQKAPLGKGIFLVASPALRDPNFRQTVVLLCEHSAEGALGFVVNRPTAMGLSEVLPQIPILEGQRHVLFSGGPVQTNQVMVLYRLQNLPDGSHHVFDGVFLGGDFKLLDQILTSENTTERFRAYAGYSGWGPGQLENEMQSGSWITLPADPALVFETDPAKVWAEILRSLGEPFRIYAEMPFDPNLN</sequence>
<dbReference type="KEGG" id="nti:DNFV4_03294"/>
<keyword evidence="4" id="KW-1185">Reference proteome</keyword>
<organism evidence="3 4">
    <name type="scientific">Nitrospira tepida</name>
    <dbReference type="NCBI Taxonomy" id="2973512"/>
    <lineage>
        <taxon>Bacteria</taxon>
        <taxon>Pseudomonadati</taxon>
        <taxon>Nitrospirota</taxon>
        <taxon>Nitrospiria</taxon>
        <taxon>Nitrospirales</taxon>
        <taxon>Nitrospiraceae</taxon>
        <taxon>Nitrospira</taxon>
    </lineage>
</organism>
<dbReference type="Proteomes" id="UP001179121">
    <property type="component" value="Chromosome"/>
</dbReference>
<dbReference type="PANTHER" id="PTHR30327:SF1">
    <property type="entry name" value="UPF0301 PROTEIN YQGE"/>
    <property type="match status" value="1"/>
</dbReference>
<name>A0AA86N1D4_9BACT</name>
<dbReference type="PANTHER" id="PTHR30327">
    <property type="entry name" value="UNCHARACTERIZED PROTEIN YQGE"/>
    <property type="match status" value="1"/>
</dbReference>
<proteinExistence type="inferred from homology"/>
<dbReference type="HAMAP" id="MF_00758">
    <property type="entry name" value="UPF0301"/>
    <property type="match status" value="1"/>
</dbReference>
<dbReference type="Pfam" id="PF02622">
    <property type="entry name" value="DUF179"/>
    <property type="match status" value="1"/>
</dbReference>